<dbReference type="Pfam" id="PF09602">
    <property type="entry name" value="PhaP_Bmeg"/>
    <property type="match status" value="1"/>
</dbReference>
<reference evidence="1" key="1">
    <citation type="submission" date="2020-09" db="EMBL/GenBank/DDBJ databases">
        <title>Bacillus faecalis sp. nov., a moderately halophilic bacterium isolated from cow faeces.</title>
        <authorList>
            <person name="Jiang L."/>
            <person name="Lee J."/>
        </authorList>
    </citation>
    <scope>NUCLEOTIDE SEQUENCE</scope>
    <source>
        <strain evidence="1">AGMB 02131</strain>
    </source>
</reference>
<dbReference type="Proteomes" id="UP000602076">
    <property type="component" value="Unassembled WGS sequence"/>
</dbReference>
<accession>A0A927CVJ8</accession>
<dbReference type="EMBL" id="JACXSI010000016">
    <property type="protein sequence ID" value="MBD3108301.1"/>
    <property type="molecule type" value="Genomic_DNA"/>
</dbReference>
<dbReference type="AlphaFoldDB" id="A0A927CVJ8"/>
<evidence type="ECO:0000313" key="1">
    <source>
        <dbReference type="EMBL" id="MBD3108301.1"/>
    </source>
</evidence>
<gene>
    <name evidence="1" type="ORF">IEO70_07975</name>
</gene>
<proteinExistence type="predicted"/>
<evidence type="ECO:0008006" key="3">
    <source>
        <dbReference type="Google" id="ProtNLM"/>
    </source>
</evidence>
<name>A0A927CVJ8_9BACI</name>
<comment type="caution">
    <text evidence="1">The sequence shown here is derived from an EMBL/GenBank/DDBJ whole genome shotgun (WGS) entry which is preliminary data.</text>
</comment>
<keyword evidence="2" id="KW-1185">Reference proteome</keyword>
<dbReference type="RefSeq" id="WP_190997846.1">
    <property type="nucleotide sequence ID" value="NZ_JACXSI010000016.1"/>
</dbReference>
<evidence type="ECO:0000313" key="2">
    <source>
        <dbReference type="Proteomes" id="UP000602076"/>
    </source>
</evidence>
<dbReference type="InterPro" id="IPR011728">
    <property type="entry name" value="PhaP_Bmeg"/>
</dbReference>
<sequence>MPAVKEKQISNQFEMIWDVWLNNLKTAQNFQDDVQQKALQAFSYQKELLDFSVKTLNTLEEESNKVSKDWNEKVQNSVKQTGKKEDVQFSKWLNSIQDVTESVNLISLKPSRVLLDVWIESQSQLEANIKKTLDIQKQERAKNLEKIEELIEQTKATQKEIFNPSKA</sequence>
<organism evidence="1 2">
    <name type="scientific">Peribacillus faecalis</name>
    <dbReference type="NCBI Taxonomy" id="2772559"/>
    <lineage>
        <taxon>Bacteria</taxon>
        <taxon>Bacillati</taxon>
        <taxon>Bacillota</taxon>
        <taxon>Bacilli</taxon>
        <taxon>Bacillales</taxon>
        <taxon>Bacillaceae</taxon>
        <taxon>Peribacillus</taxon>
    </lineage>
</organism>
<protein>
    <recommendedName>
        <fullName evidence="3">Polyhydroxyalkanoic acid inclusion protein PhaP</fullName>
    </recommendedName>
</protein>